<sequence length="393" mass="42204">MQLLRSPEIEMGYLAYAAGTLIAAVLIHSLFTNTRKERQDERPQSHAPASTAPIIAVSEPVERDGLAEQKHTAPTISIEIGEDDLLSHERSAPERKPLQGDGATARKTEGANPQARLNGHTTAIQQQSMPPPTRPASAPNLISVAAQARQRAAMLPPSSLPPSRARSPPRLKPATVSSLAPTPRLTVTSRQLPAQNGSSLAPPPSAASSLRVPQQKILTNTRMQPQPFQSVAPGDLTTSTQAPNKRPSRKVILSPGHSPLDWAALMRSTEPSAMTTLRGSNATDVLGPHRMGRITPSHLKQQNGRKGKDAWTVYGGKVYNISAYLDFHPGGRDELMKGAGRSSDQLFAEVHPWVNWDGMLSGCLIGMLVSEEDVGAIGKATMAETNNELDEMD</sequence>
<dbReference type="Proteomes" id="UP001172386">
    <property type="component" value="Unassembled WGS sequence"/>
</dbReference>
<keyword evidence="2" id="KW-1185">Reference proteome</keyword>
<evidence type="ECO:0000313" key="2">
    <source>
        <dbReference type="Proteomes" id="UP001172386"/>
    </source>
</evidence>
<organism evidence="1 2">
    <name type="scientific">Neophaeococcomyces mojaviensis</name>
    <dbReference type="NCBI Taxonomy" id="3383035"/>
    <lineage>
        <taxon>Eukaryota</taxon>
        <taxon>Fungi</taxon>
        <taxon>Dikarya</taxon>
        <taxon>Ascomycota</taxon>
        <taxon>Pezizomycotina</taxon>
        <taxon>Eurotiomycetes</taxon>
        <taxon>Chaetothyriomycetidae</taxon>
        <taxon>Chaetothyriales</taxon>
        <taxon>Chaetothyriales incertae sedis</taxon>
        <taxon>Neophaeococcomyces</taxon>
    </lineage>
</organism>
<reference evidence="1" key="1">
    <citation type="submission" date="2022-10" db="EMBL/GenBank/DDBJ databases">
        <title>Culturing micro-colonial fungi from biological soil crusts in the Mojave desert and describing Neophaeococcomyces mojavensis, and introducing the new genera and species Taxawa tesnikishii.</title>
        <authorList>
            <person name="Kurbessoian T."/>
            <person name="Stajich J.E."/>
        </authorList>
    </citation>
    <scope>NUCLEOTIDE SEQUENCE</scope>
    <source>
        <strain evidence="1">JES_112</strain>
    </source>
</reference>
<proteinExistence type="predicted"/>
<dbReference type="EMBL" id="JAPDRQ010000137">
    <property type="protein sequence ID" value="KAJ9653906.1"/>
    <property type="molecule type" value="Genomic_DNA"/>
</dbReference>
<evidence type="ECO:0000313" key="1">
    <source>
        <dbReference type="EMBL" id="KAJ9653906.1"/>
    </source>
</evidence>
<protein>
    <submittedName>
        <fullName evidence="1">Uncharacterized protein</fullName>
    </submittedName>
</protein>
<name>A0ACC3A1T6_9EURO</name>
<comment type="caution">
    <text evidence="1">The sequence shown here is derived from an EMBL/GenBank/DDBJ whole genome shotgun (WGS) entry which is preliminary data.</text>
</comment>
<accession>A0ACC3A1T6</accession>
<gene>
    <name evidence="1" type="ORF">H2198_006957</name>
</gene>